<dbReference type="PANTHER" id="PTHR31001:SF56">
    <property type="entry name" value="ZN(2)-C6 FUNGAL-TYPE DOMAIN-CONTAINING PROTEIN"/>
    <property type="match status" value="1"/>
</dbReference>
<protein>
    <recommendedName>
        <fullName evidence="5">Zn(2)-C6 fungal-type domain-containing protein</fullName>
    </recommendedName>
</protein>
<feature type="region of interest" description="Disordered" evidence="4">
    <location>
        <begin position="698"/>
        <end position="724"/>
    </location>
</feature>
<dbReference type="InterPro" id="IPR036864">
    <property type="entry name" value="Zn2-C6_fun-type_DNA-bd_sf"/>
</dbReference>
<dbReference type="SMART" id="SM00906">
    <property type="entry name" value="Fungal_trans"/>
    <property type="match status" value="1"/>
</dbReference>
<dbReference type="Pfam" id="PF00172">
    <property type="entry name" value="Zn_clus"/>
    <property type="match status" value="1"/>
</dbReference>
<feature type="domain" description="Zn(2)-C6 fungal-type" evidence="5">
    <location>
        <begin position="35"/>
        <end position="64"/>
    </location>
</feature>
<dbReference type="AlphaFoldDB" id="A0A8H7XW87"/>
<evidence type="ECO:0000256" key="2">
    <source>
        <dbReference type="ARBA" id="ARBA00022723"/>
    </source>
</evidence>
<comment type="caution">
    <text evidence="6">The sequence shown here is derived from an EMBL/GenBank/DDBJ whole genome shotgun (WGS) entry which is preliminary data.</text>
</comment>
<comment type="subcellular location">
    <subcellularLocation>
        <location evidence="1">Nucleus</location>
    </subcellularLocation>
</comment>
<dbReference type="GO" id="GO:0005634">
    <property type="term" value="C:nucleus"/>
    <property type="evidence" value="ECO:0007669"/>
    <property type="project" value="UniProtKB-SubCell"/>
</dbReference>
<feature type="compositionally biased region" description="Basic and acidic residues" evidence="4">
    <location>
        <begin position="133"/>
        <end position="142"/>
    </location>
</feature>
<dbReference type="Pfam" id="PF04082">
    <property type="entry name" value="Fungal_trans"/>
    <property type="match status" value="1"/>
</dbReference>
<feature type="region of interest" description="Disordered" evidence="4">
    <location>
        <begin position="1"/>
        <end position="26"/>
    </location>
</feature>
<dbReference type="CDD" id="cd00067">
    <property type="entry name" value="GAL4"/>
    <property type="match status" value="1"/>
</dbReference>
<sequence>MPSSASPPYPSREDSAQSGSSLVARHPKRRGVALSCAECRRLKLKCSRAFPCSNCVKKGCAAICPEGSLTTGKGNRFVLANTEALHEKITVLANRVRQLEDGLAQSHAATSHTPHPLLSEELLQIKRPLERERLDVPQVEEKPETEDNIDSLGSLSISNDGKSTFFGRTASSWNEEGSEDEEELPAGVDDIAGPSDPAWLSYSFPFSPPIGKMKDALRQSLISKLPRMPLAKIQCDNYFRHAAWMYTPITEVDFNESVWRPMYELEGSYDTVSAHHLAILFMVLAIGTLLDLDREAHSPEAMQLYHYGRAALSIDCVLEEQTIAGIQAMFLMCHFMFLAEIYNPRWTIMGMIVKVAQSLGLHRDSGKWNLDPEQTRKRRELFYELLTYDSWQSFTFGRPPSLSSAHIDNQMPHETTKNSAGEIEMSFAAWKHRFVSQCLSIVHDEGFGTRTPSYKVVQDLDRKVRNWYFPPSLQVPGFGAAAKLVSTEVEQPTVQLTMQRYTAFAIKEMCKHVSFLGHSATAGLIRRTIKKTILLLIALFYMHRGFFAQALEDNPNDPMGSKYSPSVLAAYTSATSFVGLIESLYNQHPQLTERMWFLFTHVFSCAIVLGSIAAKSQMGLARSALSHLDSAYNLFTRVTDKARAGKIIPILAKLRERAQMANSNLPLQPENATRLSFYGPKIKSEVDELSTLGGMTRLVSRKSSGSPSVSAPSPPSHHSSPSNLAESQIYLANPPEQSNANAWQNYTHIQNFNVNINMGDYYPNGATADPQGDMSLLYQIPNHSLQQQPQSMSLDMNHGHHHQSYYSNSYGGYGNGNQFMMSHMTASPELTTPTHDMQESWQNLMAQYR</sequence>
<evidence type="ECO:0000313" key="6">
    <source>
        <dbReference type="EMBL" id="KAG5166649.1"/>
    </source>
</evidence>
<organism evidence="6">
    <name type="scientific">Psilocybe cubensis</name>
    <name type="common">Psychedelic mushroom</name>
    <name type="synonym">Stropharia cubensis</name>
    <dbReference type="NCBI Taxonomy" id="181762"/>
    <lineage>
        <taxon>Eukaryota</taxon>
        <taxon>Fungi</taxon>
        <taxon>Dikarya</taxon>
        <taxon>Basidiomycota</taxon>
        <taxon>Agaricomycotina</taxon>
        <taxon>Agaricomycetes</taxon>
        <taxon>Agaricomycetidae</taxon>
        <taxon>Agaricales</taxon>
        <taxon>Agaricineae</taxon>
        <taxon>Strophariaceae</taxon>
        <taxon>Psilocybe</taxon>
    </lineage>
</organism>
<accession>A0A8H7XW87</accession>
<dbReference type="GO" id="GO:0006351">
    <property type="term" value="P:DNA-templated transcription"/>
    <property type="evidence" value="ECO:0007669"/>
    <property type="project" value="InterPro"/>
</dbReference>
<feature type="compositionally biased region" description="Low complexity" evidence="4">
    <location>
        <begin position="703"/>
        <end position="722"/>
    </location>
</feature>
<dbReference type="InterPro" id="IPR007219">
    <property type="entry name" value="XnlR_reg_dom"/>
</dbReference>
<dbReference type="GO" id="GO:0000981">
    <property type="term" value="F:DNA-binding transcription factor activity, RNA polymerase II-specific"/>
    <property type="evidence" value="ECO:0007669"/>
    <property type="project" value="InterPro"/>
</dbReference>
<proteinExistence type="predicted"/>
<dbReference type="InterPro" id="IPR050613">
    <property type="entry name" value="Sec_Metabolite_Reg"/>
</dbReference>
<name>A0A8H7XW87_PSICU</name>
<keyword evidence="3" id="KW-0539">Nucleus</keyword>
<reference evidence="6" key="1">
    <citation type="submission" date="2021-02" db="EMBL/GenBank/DDBJ databases">
        <title>Psilocybe cubensis genome.</title>
        <authorList>
            <person name="Mckernan K.J."/>
            <person name="Crawford S."/>
            <person name="Trippe A."/>
            <person name="Kane L.T."/>
            <person name="Mclaughlin S."/>
        </authorList>
    </citation>
    <scope>NUCLEOTIDE SEQUENCE [LARGE SCALE GENOMIC DNA]</scope>
    <source>
        <strain evidence="6">MGC-MH-2018</strain>
    </source>
</reference>
<keyword evidence="2" id="KW-0479">Metal-binding</keyword>
<dbReference type="CDD" id="cd12148">
    <property type="entry name" value="fungal_TF_MHR"/>
    <property type="match status" value="1"/>
</dbReference>
<feature type="compositionally biased region" description="Pro residues" evidence="4">
    <location>
        <begin position="1"/>
        <end position="10"/>
    </location>
</feature>
<dbReference type="Gene3D" id="4.10.240.10">
    <property type="entry name" value="Zn(2)-C6 fungal-type DNA-binding domain"/>
    <property type="match status" value="1"/>
</dbReference>
<evidence type="ECO:0000256" key="4">
    <source>
        <dbReference type="SAM" id="MobiDB-lite"/>
    </source>
</evidence>
<dbReference type="GO" id="GO:0008270">
    <property type="term" value="F:zinc ion binding"/>
    <property type="evidence" value="ECO:0007669"/>
    <property type="project" value="InterPro"/>
</dbReference>
<dbReference type="EMBL" id="JAFIQS010000008">
    <property type="protein sequence ID" value="KAG5166649.1"/>
    <property type="molecule type" value="Genomic_DNA"/>
</dbReference>
<dbReference type="SUPFAM" id="SSF57701">
    <property type="entry name" value="Zn2/Cys6 DNA-binding domain"/>
    <property type="match status" value="1"/>
</dbReference>
<dbReference type="PROSITE" id="PS50048">
    <property type="entry name" value="ZN2_CY6_FUNGAL_2"/>
    <property type="match status" value="1"/>
</dbReference>
<evidence type="ECO:0000256" key="1">
    <source>
        <dbReference type="ARBA" id="ARBA00004123"/>
    </source>
</evidence>
<gene>
    <name evidence="6" type="ORF">JR316_008739</name>
</gene>
<dbReference type="SMART" id="SM00066">
    <property type="entry name" value="GAL4"/>
    <property type="match status" value="1"/>
</dbReference>
<dbReference type="PANTHER" id="PTHR31001">
    <property type="entry name" value="UNCHARACTERIZED TRANSCRIPTIONAL REGULATORY PROTEIN"/>
    <property type="match status" value="1"/>
</dbReference>
<feature type="region of interest" description="Disordered" evidence="4">
    <location>
        <begin position="168"/>
        <end position="190"/>
    </location>
</feature>
<evidence type="ECO:0000259" key="5">
    <source>
        <dbReference type="PROSITE" id="PS50048"/>
    </source>
</evidence>
<dbReference type="GO" id="GO:0003677">
    <property type="term" value="F:DNA binding"/>
    <property type="evidence" value="ECO:0007669"/>
    <property type="project" value="InterPro"/>
</dbReference>
<dbReference type="PROSITE" id="PS00463">
    <property type="entry name" value="ZN2_CY6_FUNGAL_1"/>
    <property type="match status" value="1"/>
</dbReference>
<feature type="region of interest" description="Disordered" evidence="4">
    <location>
        <begin position="133"/>
        <end position="156"/>
    </location>
</feature>
<evidence type="ECO:0000256" key="3">
    <source>
        <dbReference type="ARBA" id="ARBA00023242"/>
    </source>
</evidence>
<dbReference type="InterPro" id="IPR001138">
    <property type="entry name" value="Zn2Cys6_DnaBD"/>
</dbReference>